<dbReference type="PANTHER" id="PTHR43471:SF12">
    <property type="entry name" value="HYPOTHETICAL MEMBRANE PROTEIN, CONSERVED"/>
    <property type="match status" value="1"/>
</dbReference>
<name>A0A6J4S2P5_9ACTN</name>
<evidence type="ECO:0000256" key="1">
    <source>
        <dbReference type="SAM" id="MobiDB-lite"/>
    </source>
</evidence>
<feature type="compositionally biased region" description="Low complexity" evidence="1">
    <location>
        <begin position="1"/>
        <end position="17"/>
    </location>
</feature>
<evidence type="ECO:0000256" key="2">
    <source>
        <dbReference type="SAM" id="Phobius"/>
    </source>
</evidence>
<dbReference type="GO" id="GO:0140359">
    <property type="term" value="F:ABC-type transporter activity"/>
    <property type="evidence" value="ECO:0007669"/>
    <property type="project" value="InterPro"/>
</dbReference>
<feature type="transmembrane region" description="Helical" evidence="2">
    <location>
        <begin position="128"/>
        <end position="154"/>
    </location>
</feature>
<dbReference type="Pfam" id="PF12679">
    <property type="entry name" value="ABC2_membrane_2"/>
    <property type="match status" value="1"/>
</dbReference>
<protein>
    <submittedName>
        <fullName evidence="3">Uncharacterized protein</fullName>
    </submittedName>
</protein>
<dbReference type="EMBL" id="CADCVL010000283">
    <property type="protein sequence ID" value="CAA9484820.1"/>
    <property type="molecule type" value="Genomic_DNA"/>
</dbReference>
<keyword evidence="2" id="KW-0472">Membrane</keyword>
<feature type="transmembrane region" description="Helical" evidence="2">
    <location>
        <begin position="45"/>
        <end position="67"/>
    </location>
</feature>
<evidence type="ECO:0000313" key="3">
    <source>
        <dbReference type="EMBL" id="CAA9484820.1"/>
    </source>
</evidence>
<sequence>MTAMTADTAASPSATPPGGEQSPRWSRAQGMLAKELRGRMRGPRAFVVLSFYLLFLAGFTLLIYFLAKLSAASDPTTPIGKPVFLGLVAFQLGLVCFLAPSFTAGVISGERERQTYDLLMTTPLSLMLIVAAKLFAALAYVFLLISAALPLLAISLFLGGVAPEEVAIAFLMLFASALLFGTIGLCFSAWVRSTIGAAALAYGAMLVPVVALPIVAATGFSFLAAILSGSNSNNPSPTVSAAIFYLGGFILSLNPFIAGGLTEAIIYSNESLFFFTISNPFGSGSGTVFVIGPWIIYTVTALIATVFFFLLSLRLARPTRGGGRRRGTPAQS</sequence>
<accession>A0A6J4S2P5</accession>
<gene>
    <name evidence="3" type="ORF">AVDCRST_MAG65-1664</name>
</gene>
<dbReference type="GO" id="GO:0005886">
    <property type="term" value="C:plasma membrane"/>
    <property type="evidence" value="ECO:0007669"/>
    <property type="project" value="UniProtKB-SubCell"/>
</dbReference>
<proteinExistence type="predicted"/>
<feature type="transmembrane region" description="Helical" evidence="2">
    <location>
        <begin position="87"/>
        <end position="107"/>
    </location>
</feature>
<organism evidence="3">
    <name type="scientific">uncultured Solirubrobacteraceae bacterium</name>
    <dbReference type="NCBI Taxonomy" id="1162706"/>
    <lineage>
        <taxon>Bacteria</taxon>
        <taxon>Bacillati</taxon>
        <taxon>Actinomycetota</taxon>
        <taxon>Thermoleophilia</taxon>
        <taxon>Solirubrobacterales</taxon>
        <taxon>Solirubrobacteraceae</taxon>
        <taxon>environmental samples</taxon>
    </lineage>
</organism>
<feature type="transmembrane region" description="Helical" evidence="2">
    <location>
        <begin position="166"/>
        <end position="187"/>
    </location>
</feature>
<dbReference type="PANTHER" id="PTHR43471">
    <property type="entry name" value="ABC TRANSPORTER PERMEASE"/>
    <property type="match status" value="1"/>
</dbReference>
<feature type="transmembrane region" description="Helical" evidence="2">
    <location>
        <begin position="294"/>
        <end position="316"/>
    </location>
</feature>
<dbReference type="AlphaFoldDB" id="A0A6J4S2P5"/>
<keyword evidence="2" id="KW-1133">Transmembrane helix</keyword>
<feature type="region of interest" description="Disordered" evidence="1">
    <location>
        <begin position="1"/>
        <end position="26"/>
    </location>
</feature>
<keyword evidence="2" id="KW-0812">Transmembrane</keyword>
<reference evidence="3" key="1">
    <citation type="submission" date="2020-02" db="EMBL/GenBank/DDBJ databases">
        <authorList>
            <person name="Meier V. D."/>
        </authorList>
    </citation>
    <scope>NUCLEOTIDE SEQUENCE</scope>
    <source>
        <strain evidence="3">AVDCRST_MAG65</strain>
    </source>
</reference>
<feature type="transmembrane region" description="Helical" evidence="2">
    <location>
        <begin position="264"/>
        <end position="282"/>
    </location>
</feature>
<feature type="transmembrane region" description="Helical" evidence="2">
    <location>
        <begin position="199"/>
        <end position="227"/>
    </location>
</feature>
<feature type="transmembrane region" description="Helical" evidence="2">
    <location>
        <begin position="239"/>
        <end position="257"/>
    </location>
</feature>